<dbReference type="PANTHER" id="PTHR16305:SF35">
    <property type="entry name" value="TRANSCRIPTIONAL ACTIVATOR DOMAIN"/>
    <property type="match status" value="1"/>
</dbReference>
<feature type="domain" description="HTH luxR-type" evidence="4">
    <location>
        <begin position="847"/>
        <end position="912"/>
    </location>
</feature>
<dbReference type="Gene3D" id="1.25.40.10">
    <property type="entry name" value="Tetratricopeptide repeat domain"/>
    <property type="match status" value="1"/>
</dbReference>
<dbReference type="PROSITE" id="PS00622">
    <property type="entry name" value="HTH_LUXR_1"/>
    <property type="match status" value="1"/>
</dbReference>
<evidence type="ECO:0000256" key="1">
    <source>
        <dbReference type="ARBA" id="ARBA00022741"/>
    </source>
</evidence>
<gene>
    <name evidence="5" type="ORF">HNR68_002924</name>
</gene>
<dbReference type="InterPro" id="IPR036388">
    <property type="entry name" value="WH-like_DNA-bd_sf"/>
</dbReference>
<dbReference type="GO" id="GO:0003677">
    <property type="term" value="F:DNA binding"/>
    <property type="evidence" value="ECO:0007669"/>
    <property type="project" value="UniProtKB-KW"/>
</dbReference>
<proteinExistence type="predicted"/>
<dbReference type="AlphaFoldDB" id="A0A853AI36"/>
<dbReference type="GO" id="GO:0006355">
    <property type="term" value="P:regulation of DNA-templated transcription"/>
    <property type="evidence" value="ECO:0007669"/>
    <property type="project" value="InterPro"/>
</dbReference>
<dbReference type="RefSeq" id="WP_343050151.1">
    <property type="nucleotide sequence ID" value="NZ_BAABFH010000001.1"/>
</dbReference>
<evidence type="ECO:0000256" key="2">
    <source>
        <dbReference type="ARBA" id="ARBA00022840"/>
    </source>
</evidence>
<protein>
    <submittedName>
        <fullName evidence="5">DNA-binding CsgD family transcriptional regulator</fullName>
    </submittedName>
</protein>
<name>A0A853AI36_9PSEU</name>
<dbReference type="GO" id="GO:0004016">
    <property type="term" value="F:adenylate cyclase activity"/>
    <property type="evidence" value="ECO:0007669"/>
    <property type="project" value="TreeGrafter"/>
</dbReference>
<keyword evidence="6" id="KW-1185">Reference proteome</keyword>
<dbReference type="PRINTS" id="PR00038">
    <property type="entry name" value="HTHLUXR"/>
</dbReference>
<dbReference type="GO" id="GO:0005737">
    <property type="term" value="C:cytoplasm"/>
    <property type="evidence" value="ECO:0007669"/>
    <property type="project" value="TreeGrafter"/>
</dbReference>
<keyword evidence="5" id="KW-0238">DNA-binding</keyword>
<dbReference type="Proteomes" id="UP000587002">
    <property type="component" value="Unassembled WGS sequence"/>
</dbReference>
<dbReference type="SUPFAM" id="SSF52540">
    <property type="entry name" value="P-loop containing nucleoside triphosphate hydrolases"/>
    <property type="match status" value="1"/>
</dbReference>
<feature type="region of interest" description="Disordered" evidence="3">
    <location>
        <begin position="1"/>
        <end position="22"/>
    </location>
</feature>
<evidence type="ECO:0000313" key="5">
    <source>
        <dbReference type="EMBL" id="NYI84294.1"/>
    </source>
</evidence>
<dbReference type="Gene3D" id="3.40.50.300">
    <property type="entry name" value="P-loop containing nucleotide triphosphate hydrolases"/>
    <property type="match status" value="1"/>
</dbReference>
<dbReference type="PROSITE" id="PS50043">
    <property type="entry name" value="HTH_LUXR_2"/>
    <property type="match status" value="1"/>
</dbReference>
<evidence type="ECO:0000313" key="6">
    <source>
        <dbReference type="Proteomes" id="UP000587002"/>
    </source>
</evidence>
<dbReference type="InterPro" id="IPR011990">
    <property type="entry name" value="TPR-like_helical_dom_sf"/>
</dbReference>
<dbReference type="EMBL" id="JACCFJ010000001">
    <property type="protein sequence ID" value="NYI84294.1"/>
    <property type="molecule type" value="Genomic_DNA"/>
</dbReference>
<dbReference type="InterPro" id="IPR000792">
    <property type="entry name" value="Tscrpt_reg_LuxR_C"/>
</dbReference>
<dbReference type="SUPFAM" id="SSF46894">
    <property type="entry name" value="C-terminal effector domain of the bipartite response regulators"/>
    <property type="match status" value="1"/>
</dbReference>
<accession>A0A853AI36</accession>
<dbReference type="InterPro" id="IPR027417">
    <property type="entry name" value="P-loop_NTPase"/>
</dbReference>
<reference evidence="5 6" key="1">
    <citation type="submission" date="2020-07" db="EMBL/GenBank/DDBJ databases">
        <title>Sequencing the genomes of 1000 actinobacteria strains.</title>
        <authorList>
            <person name="Klenk H.-P."/>
        </authorList>
    </citation>
    <scope>NUCLEOTIDE SEQUENCE [LARGE SCALE GENOMIC DNA]</scope>
    <source>
        <strain evidence="5 6">DSM 44065</strain>
    </source>
</reference>
<organism evidence="5 6">
    <name type="scientific">Saccharopolyspora hordei</name>
    <dbReference type="NCBI Taxonomy" id="1838"/>
    <lineage>
        <taxon>Bacteria</taxon>
        <taxon>Bacillati</taxon>
        <taxon>Actinomycetota</taxon>
        <taxon>Actinomycetes</taxon>
        <taxon>Pseudonocardiales</taxon>
        <taxon>Pseudonocardiaceae</taxon>
        <taxon>Saccharopolyspora</taxon>
    </lineage>
</organism>
<keyword evidence="1" id="KW-0547">Nucleotide-binding</keyword>
<dbReference type="Gene3D" id="1.10.10.10">
    <property type="entry name" value="Winged helix-like DNA-binding domain superfamily/Winged helix DNA-binding domain"/>
    <property type="match status" value="1"/>
</dbReference>
<dbReference type="Pfam" id="PF00196">
    <property type="entry name" value="GerE"/>
    <property type="match status" value="1"/>
</dbReference>
<keyword evidence="2" id="KW-0067">ATP-binding</keyword>
<dbReference type="CDD" id="cd06170">
    <property type="entry name" value="LuxR_C_like"/>
    <property type="match status" value="1"/>
</dbReference>
<dbReference type="SMART" id="SM00421">
    <property type="entry name" value="HTH_LUXR"/>
    <property type="match status" value="1"/>
</dbReference>
<evidence type="ECO:0000256" key="3">
    <source>
        <dbReference type="SAM" id="MobiDB-lite"/>
    </source>
</evidence>
<evidence type="ECO:0000259" key="4">
    <source>
        <dbReference type="PROSITE" id="PS50043"/>
    </source>
</evidence>
<dbReference type="SUPFAM" id="SSF48452">
    <property type="entry name" value="TPR-like"/>
    <property type="match status" value="2"/>
</dbReference>
<comment type="caution">
    <text evidence="5">The sequence shown here is derived from an EMBL/GenBank/DDBJ whole genome shotgun (WGS) entry which is preliminary data.</text>
</comment>
<dbReference type="GO" id="GO:0005524">
    <property type="term" value="F:ATP binding"/>
    <property type="evidence" value="ECO:0007669"/>
    <property type="project" value="UniProtKB-KW"/>
</dbReference>
<sequence>MDGRAVVTAQPGGAAHRPARAGTDDEVDVTRAAVPLIGRAELVADLEQRLRSGRNRFVLLAGPPGIGTSAIAEHLLRRHEGPRRRATAAAWESRCPYALLSQAFPGLTPSTPLGTAGELARLAAGALLVLDDAHVADVESLRTLASALRHHPEAGLRVVATATTGDRRTDAEVLDLLPRIATDAPRVPPLDARQISELAAAHGVALHPSMAERLLRHTSGRPKPVVELLAELPRSTWSRFDPTLPAPATVDARTRRALAECSPPVQRFVEATAVLGADAPVRDVMALAELDTDPLPLLDEAAEAGLVELAPRGLTRVGPPDPMVRAAVLTSLGPARRAALQRRAAQLVADPVRSLRLRVAASPVPDAEVAERLDELAREHAAEGAWGTAATLLSDASRLTDDPQRQQSRLTRAVDALIGAGDVFRAAALVPEVESLRETPLRDAVLGYLAVVRGRAAEAGTRLRRAWDIVSTEREPETAALVCQRYVLDALARYDGSDLVRWADRAIALAGADAPPAVEAAAIRGLGLAVTGRAERARRDYEHLTRRLRHGAQAQRAVMARGWLNLITDRIDDARIDFESAVPTTYLGGSARISLWARAWLARTQFLTGECDAALATVRGALELQESTGLLLTGPLLLWTAAAVHAVRGAWDAAESVLLQCATGPNDYQIMRIPGRLARAHVAEARADSAGVLRALYPLTRPAASSNADEPGHWPWHDMYAQALVLLGRLDEADAFLTPHEELAAERDHASARARLAAARGRLHGARGDVAAATASFEEALGLIDALPLRYDQARINFSYGQALRRLGRRARADVALTAARDGFAAMGATTYVERCDRELKAGGVHLARSHSVLTPQEEAVTRLVARGMSNKEVAAELFLSSKTVQYHLTRIYAKFGIRSRTELAARYRATSEEAED</sequence>
<dbReference type="InterPro" id="IPR016032">
    <property type="entry name" value="Sig_transdc_resp-reg_C-effctor"/>
</dbReference>
<dbReference type="PANTHER" id="PTHR16305">
    <property type="entry name" value="TESTICULAR SOLUBLE ADENYLYL CYCLASE"/>
    <property type="match status" value="1"/>
</dbReference>